<dbReference type="InterPro" id="IPR042096">
    <property type="entry name" value="Dihydro-acid_dehy_C"/>
</dbReference>
<proteinExistence type="inferred from homology"/>
<evidence type="ECO:0000256" key="1">
    <source>
        <dbReference type="ARBA" id="ARBA00006486"/>
    </source>
</evidence>
<evidence type="ECO:0000256" key="4">
    <source>
        <dbReference type="ARBA" id="ARBA00023014"/>
    </source>
</evidence>
<dbReference type="InterPro" id="IPR052352">
    <property type="entry name" value="Sugar_Degrad_Dehydratases"/>
</dbReference>
<dbReference type="PROSITE" id="PS00886">
    <property type="entry name" value="ILVD_EDD_1"/>
    <property type="match status" value="1"/>
</dbReference>
<dbReference type="Pfam" id="PF00920">
    <property type="entry name" value="ILVD_EDD_N"/>
    <property type="match status" value="1"/>
</dbReference>
<keyword evidence="3" id="KW-0408">Iron</keyword>
<dbReference type="InterPro" id="IPR056740">
    <property type="entry name" value="ILV_EDD_C"/>
</dbReference>
<organism evidence="8 9">
    <name type="scientific">Brevundimonas goettingensis</name>
    <dbReference type="NCBI Taxonomy" id="2774190"/>
    <lineage>
        <taxon>Bacteria</taxon>
        <taxon>Pseudomonadati</taxon>
        <taxon>Pseudomonadota</taxon>
        <taxon>Alphaproteobacteria</taxon>
        <taxon>Caulobacterales</taxon>
        <taxon>Caulobacteraceae</taxon>
        <taxon>Brevundimonas</taxon>
    </lineage>
</organism>
<dbReference type="RefSeq" id="WP_207871194.1">
    <property type="nucleotide sequence ID" value="NZ_CP062222.1"/>
</dbReference>
<reference evidence="8" key="1">
    <citation type="submission" date="2020-09" db="EMBL/GenBank/DDBJ databases">
        <title>Brevundimonas sp. LVF2 isolated from a puddle in Goettingen, Germany.</title>
        <authorList>
            <person name="Friedrich I."/>
            <person name="Klassen A."/>
            <person name="Hannes N."/>
            <person name="Schneider D."/>
            <person name="Hertel R."/>
            <person name="Daniel R."/>
        </authorList>
    </citation>
    <scope>NUCLEOTIDE SEQUENCE</scope>
    <source>
        <strain evidence="8">LVF2</strain>
    </source>
</reference>
<dbReference type="Gene3D" id="3.50.30.80">
    <property type="entry name" value="IlvD/EDD C-terminal domain-like"/>
    <property type="match status" value="1"/>
</dbReference>
<dbReference type="PANTHER" id="PTHR43183:SF1">
    <property type="entry name" value="HYPOTHETICAL DIHYDROXY-ACID DEHYDRATASE (EUROFUNG)-RELATED"/>
    <property type="match status" value="1"/>
</dbReference>
<evidence type="ECO:0000256" key="3">
    <source>
        <dbReference type="ARBA" id="ARBA00023004"/>
    </source>
</evidence>
<name>A0A975C3T3_9CAUL</name>
<feature type="domain" description="Dihydroxy-acid/6-phosphogluconate dehydratase N-terminal" evidence="6">
    <location>
        <begin position="42"/>
        <end position="354"/>
    </location>
</feature>
<evidence type="ECO:0000259" key="7">
    <source>
        <dbReference type="Pfam" id="PF24877"/>
    </source>
</evidence>
<keyword evidence="4" id="KW-0411">Iron-sulfur</keyword>
<dbReference type="GO" id="GO:0051536">
    <property type="term" value="F:iron-sulfur cluster binding"/>
    <property type="evidence" value="ECO:0007669"/>
    <property type="project" value="UniProtKB-KW"/>
</dbReference>
<dbReference type="EMBL" id="CP062222">
    <property type="protein sequence ID" value="QTC91939.1"/>
    <property type="molecule type" value="Genomic_DNA"/>
</dbReference>
<accession>A0A975C3T3</accession>
<dbReference type="NCBIfam" id="NF009560">
    <property type="entry name" value="PRK13017.1"/>
    <property type="match status" value="1"/>
</dbReference>
<dbReference type="GO" id="GO:0016836">
    <property type="term" value="F:hydro-lyase activity"/>
    <property type="evidence" value="ECO:0007669"/>
    <property type="project" value="UniProtKB-ARBA"/>
</dbReference>
<dbReference type="InterPro" id="IPR037237">
    <property type="entry name" value="IlvD/EDD_N"/>
</dbReference>
<keyword evidence="5" id="KW-0456">Lyase</keyword>
<dbReference type="PANTHER" id="PTHR43183">
    <property type="entry name" value="HYPOTHETICAL DIHYDROXYACID DEHYDRATASE (EUROFUNG)-RELATED"/>
    <property type="match status" value="1"/>
</dbReference>
<dbReference type="SUPFAM" id="SSF52016">
    <property type="entry name" value="LeuD/IlvD-like"/>
    <property type="match status" value="1"/>
</dbReference>
<dbReference type="Proteomes" id="UP000663918">
    <property type="component" value="Chromosome"/>
</dbReference>
<dbReference type="InterPro" id="IPR000581">
    <property type="entry name" value="ILV_EDD_N"/>
</dbReference>
<keyword evidence="9" id="KW-1185">Reference proteome</keyword>
<comment type="similarity">
    <text evidence="1">Belongs to the IlvD/Edd family.</text>
</comment>
<dbReference type="Pfam" id="PF24877">
    <property type="entry name" value="ILV_EDD_C"/>
    <property type="match status" value="1"/>
</dbReference>
<feature type="domain" description="Dihydroxy-acid/6-phosphogluconate dehydratase C-terminal" evidence="7">
    <location>
        <begin position="364"/>
        <end position="558"/>
    </location>
</feature>
<keyword evidence="2" id="KW-0479">Metal-binding</keyword>
<dbReference type="InterPro" id="IPR020558">
    <property type="entry name" value="DiOHA_6PGluconate_deHydtase_CS"/>
</dbReference>
<dbReference type="AlphaFoldDB" id="A0A975C3T3"/>
<protein>
    <submittedName>
        <fullName evidence="8">Dihydroxy-acid dehydratase</fullName>
    </submittedName>
</protein>
<gene>
    <name evidence="8" type="ORF">IFJ75_03185</name>
</gene>
<dbReference type="FunFam" id="3.50.30.80:FF:000001">
    <property type="entry name" value="Dihydroxy-acid dehydratase"/>
    <property type="match status" value="1"/>
</dbReference>
<evidence type="ECO:0000259" key="6">
    <source>
        <dbReference type="Pfam" id="PF00920"/>
    </source>
</evidence>
<evidence type="ECO:0000313" key="9">
    <source>
        <dbReference type="Proteomes" id="UP000663918"/>
    </source>
</evidence>
<dbReference type="GO" id="GO:0046872">
    <property type="term" value="F:metal ion binding"/>
    <property type="evidence" value="ECO:0007669"/>
    <property type="project" value="UniProtKB-KW"/>
</dbReference>
<evidence type="ECO:0000313" key="8">
    <source>
        <dbReference type="EMBL" id="QTC91939.1"/>
    </source>
</evidence>
<evidence type="ECO:0000256" key="2">
    <source>
        <dbReference type="ARBA" id="ARBA00022723"/>
    </source>
</evidence>
<dbReference type="SUPFAM" id="SSF143975">
    <property type="entry name" value="IlvD/EDD N-terminal domain-like"/>
    <property type="match status" value="1"/>
</dbReference>
<dbReference type="KEGG" id="bgoe:IFJ75_03185"/>
<evidence type="ECO:0000256" key="5">
    <source>
        <dbReference type="ARBA" id="ARBA00023239"/>
    </source>
</evidence>
<dbReference type="NCBIfam" id="NF004784">
    <property type="entry name" value="PRK06131.1"/>
    <property type="match status" value="1"/>
</dbReference>
<sequence length="576" mass="61683">MSDSKKPGLRSQDWFGGRGPKGFVHRAWVRSRGVPGDHFDGRPVIGICNTWSELTPCNSHFRDLAQYVREGVLEAGGVPMEFPVTSPGETLTRPTAMLLRNLTSMDVEETLRANPIDGVVLLMGCDKTTPALLMGAASVDLPTIGLNSGPMLNGSWRGKPFGIKDAWKLGDDVREGRATIGDVEDAESCLNRSHGVCNVMGTASTMASIVEAMGLSLPDNATIPAVDARRKVMARMVGRRIVDMVREDLTMTKIVTREAIENAVRVNAAVGGSTNAVIHLTAVARRLEVPLDIDDWDVQSRNIPNLLNIQPSGDYLMQDFHEAGGLPVIIRDLCESGLLHGDALTCTGKTLAENNAEARCFNPEVIFSVAQPFKPNTGIAVLKGNLAASGAVIKPSAASPHLLTHTGPALVFENQEDFEARVDDPSLKVTAASVLVLKNSGPKGFPGMPEVGIMRVPAKLLREGVSDIVRVSDARMSGTSFGTVVLHVSPESAVGGVLAVVQDGDLVELDVAARRLELKVPAEEIEQRLAEWARPAPHSPRGWVKLYTDTVNQAHDGADLDFLVGKSGSEPPANQH</sequence>